<evidence type="ECO:0000313" key="6">
    <source>
        <dbReference type="Proteomes" id="UP000035680"/>
    </source>
</evidence>
<dbReference type="Pfam" id="PF05282">
    <property type="entry name" value="AAR2"/>
    <property type="match status" value="1"/>
</dbReference>
<dbReference type="InterPro" id="IPR007946">
    <property type="entry name" value="AAR2"/>
</dbReference>
<dbReference type="Gene3D" id="2.60.34.20">
    <property type="match status" value="1"/>
</dbReference>
<evidence type="ECO:0000256" key="3">
    <source>
        <dbReference type="ARBA" id="ARBA00030625"/>
    </source>
</evidence>
<evidence type="ECO:0000313" key="7">
    <source>
        <dbReference type="WBParaSite" id="SVE_0991300.1"/>
    </source>
</evidence>
<keyword evidence="6" id="KW-1185">Reference proteome</keyword>
<name>A0A0K0FLJ8_STRVS</name>
<feature type="domain" description="AAR2 C-terminal" evidence="4">
    <location>
        <begin position="215"/>
        <end position="352"/>
    </location>
</feature>
<evidence type="ECO:0000259" key="4">
    <source>
        <dbReference type="Pfam" id="PF05282"/>
    </source>
</evidence>
<comment type="similarity">
    <text evidence="1">Belongs to the AAR2 family.</text>
</comment>
<reference evidence="6" key="1">
    <citation type="submission" date="2014-07" db="EMBL/GenBank/DDBJ databases">
        <authorList>
            <person name="Martin A.A"/>
            <person name="De Silva N."/>
        </authorList>
    </citation>
    <scope>NUCLEOTIDE SEQUENCE</scope>
</reference>
<dbReference type="AlphaFoldDB" id="A0A0K0FLJ8"/>
<dbReference type="PANTHER" id="PTHR12689:SF4">
    <property type="entry name" value="PROTEIN AAR2 HOMOLOG"/>
    <property type="match status" value="1"/>
</dbReference>
<dbReference type="InterPro" id="IPR038514">
    <property type="entry name" value="AAR2_C_sf"/>
</dbReference>
<dbReference type="CDD" id="cd13777">
    <property type="entry name" value="Aar2_N"/>
    <property type="match status" value="1"/>
</dbReference>
<evidence type="ECO:0000256" key="2">
    <source>
        <dbReference type="ARBA" id="ARBA00016372"/>
    </source>
</evidence>
<dbReference type="GO" id="GO:0000244">
    <property type="term" value="P:spliceosomal tri-snRNP complex assembly"/>
    <property type="evidence" value="ECO:0007669"/>
    <property type="project" value="TreeGrafter"/>
</dbReference>
<evidence type="ECO:0000256" key="1">
    <source>
        <dbReference type="ARBA" id="ARBA00006281"/>
    </source>
</evidence>
<dbReference type="WBParaSite" id="SVE_0991300.1">
    <property type="protein sequence ID" value="SVE_0991300.1"/>
    <property type="gene ID" value="SVE_0991300"/>
</dbReference>
<proteinExistence type="inferred from homology"/>
<protein>
    <recommendedName>
        <fullName evidence="2">Protein AAR2 homolog</fullName>
    </recommendedName>
    <alternativeName>
        <fullName evidence="3">AAR2 splicing factor homolog</fullName>
    </alternativeName>
</protein>
<feature type="domain" description="AAR2 N-terminal" evidence="5">
    <location>
        <begin position="22"/>
        <end position="146"/>
    </location>
</feature>
<organism evidence="6 7">
    <name type="scientific">Strongyloides venezuelensis</name>
    <name type="common">Threadworm</name>
    <dbReference type="NCBI Taxonomy" id="75913"/>
    <lineage>
        <taxon>Eukaryota</taxon>
        <taxon>Metazoa</taxon>
        <taxon>Ecdysozoa</taxon>
        <taxon>Nematoda</taxon>
        <taxon>Chromadorea</taxon>
        <taxon>Rhabditida</taxon>
        <taxon>Tylenchina</taxon>
        <taxon>Panagrolaimomorpha</taxon>
        <taxon>Strongyloidoidea</taxon>
        <taxon>Strongyloididae</taxon>
        <taxon>Strongyloides</taxon>
    </lineage>
</organism>
<dbReference type="STRING" id="75913.A0A0K0FLJ8"/>
<dbReference type="FunFam" id="2.60.34.20:FF:000001">
    <property type="entry name" value="protein AAR2 homolog"/>
    <property type="match status" value="1"/>
</dbReference>
<dbReference type="InterPro" id="IPR033647">
    <property type="entry name" value="Aar2_N"/>
</dbReference>
<reference evidence="7" key="2">
    <citation type="submission" date="2015-08" db="UniProtKB">
        <authorList>
            <consortium name="WormBaseParasite"/>
        </authorList>
    </citation>
    <scope>IDENTIFICATION</scope>
</reference>
<dbReference type="Pfam" id="PF20981">
    <property type="entry name" value="AAR2_1st"/>
    <property type="match status" value="1"/>
</dbReference>
<dbReference type="InterPro" id="IPR038516">
    <property type="entry name" value="AAR2_N_sf"/>
</dbReference>
<dbReference type="CDD" id="cd13778">
    <property type="entry name" value="Aar2_C"/>
    <property type="match status" value="1"/>
</dbReference>
<evidence type="ECO:0000259" key="5">
    <source>
        <dbReference type="Pfam" id="PF20981"/>
    </source>
</evidence>
<sequence length="356" mass="42324">MDNLKGYDLSPDQARIMFKNLSFIIFKDFPEGIEVGIDYKSFITGPKFMGFKMIPPGLHYIYISYKNSPRIGLFHYFGEKEIIMKKWDKEKENYNDCILTEEEEIRIRSNIQNLDKNLGVYPFDKLKNWISLSNYITKETIYKINPLCGRITSQQTFITEEDRINEKRKVVDRENPTRLRFSDEEGLPIFNIKEDEKIRFSKIPKVTLDNIDKRSGIDNSMLLEQLLKNYKTDSEQKLLGEFQYSFVVFLLGQVYEGFEQWKKFLHLLSSVKSSLNKHISLYEKIFMALYYQILTCPDDFFNNVIEQNNFIRWVLRLLFANIEDHDILPEAFKAKSLKIRHLFEKKFSCSFDLPNE</sequence>
<dbReference type="InterPro" id="IPR033648">
    <property type="entry name" value="AAR2_C"/>
</dbReference>
<accession>A0A0K0FLJ8</accession>
<dbReference type="PANTHER" id="PTHR12689">
    <property type="entry name" value="A1 CISTRON SPLICING FACTOR AAR2-RELATED"/>
    <property type="match status" value="1"/>
</dbReference>
<dbReference type="Gene3D" id="1.25.40.550">
    <property type="entry name" value="Aar2, C-terminal domain-like"/>
    <property type="match status" value="1"/>
</dbReference>
<dbReference type="Proteomes" id="UP000035680">
    <property type="component" value="Unassembled WGS sequence"/>
</dbReference>